<feature type="region of interest" description="Disordered" evidence="1">
    <location>
        <begin position="1"/>
        <end position="21"/>
    </location>
</feature>
<evidence type="ECO:0000313" key="3">
    <source>
        <dbReference type="Proteomes" id="UP001597304"/>
    </source>
</evidence>
<dbReference type="RefSeq" id="WP_147913573.1">
    <property type="nucleotide sequence ID" value="NZ_JBHUEJ010000045.1"/>
</dbReference>
<dbReference type="Pfam" id="PF03695">
    <property type="entry name" value="UPF0149"/>
    <property type="match status" value="1"/>
</dbReference>
<dbReference type="EMBL" id="JBHUEJ010000045">
    <property type="protein sequence ID" value="MFD1712590.1"/>
    <property type="molecule type" value="Genomic_DNA"/>
</dbReference>
<protein>
    <submittedName>
        <fullName evidence="2">UPF0149 family protein</fullName>
    </submittedName>
</protein>
<evidence type="ECO:0000256" key="1">
    <source>
        <dbReference type="SAM" id="MobiDB-lite"/>
    </source>
</evidence>
<dbReference type="InterPro" id="IPR004027">
    <property type="entry name" value="SEC_C_motif"/>
</dbReference>
<sequence>MTTDQTPAGGDDAAEFDDATSATLDTLEDVLDAVRERDPDVPQWEFCEGVMTAMLVMRRTVDETEWLQAIFGREAGDVFASPAERTRFVMGWMEREAQLRHALDNPVEELDADGALAPAVMDWRGLLATLPEEERAEAADPDEPPPALARLWALGFMHAVDVWEDDWAPPRDPEIAAMMADALQCIADLLDDDRGAPAMNLYDPEGPPSVSEARFETFGEALWAVYDLHDIAKSLGPRQPPVRNDNKVGRNDLCPCGSGKKYKKCHGA</sequence>
<evidence type="ECO:0000313" key="2">
    <source>
        <dbReference type="EMBL" id="MFD1712590.1"/>
    </source>
</evidence>
<dbReference type="Gene3D" id="3.10.450.50">
    <property type="match status" value="1"/>
</dbReference>
<comment type="caution">
    <text evidence="2">The sequence shown here is derived from an EMBL/GenBank/DDBJ whole genome shotgun (WGS) entry which is preliminary data.</text>
</comment>
<proteinExistence type="predicted"/>
<keyword evidence="3" id="KW-1185">Reference proteome</keyword>
<dbReference type="PANTHER" id="PTHR33747">
    <property type="entry name" value="UPF0225 PROTEIN SCO1677"/>
    <property type="match status" value="1"/>
</dbReference>
<dbReference type="InterPro" id="IPR011978">
    <property type="entry name" value="YgfB-like"/>
</dbReference>
<dbReference type="Pfam" id="PF02810">
    <property type="entry name" value="SEC-C"/>
    <property type="match status" value="1"/>
</dbReference>
<gene>
    <name evidence="2" type="ORF">ACFSF0_18490</name>
</gene>
<organism evidence="2 3">
    <name type="scientific">Ottowia flava</name>
    <dbReference type="NCBI Taxonomy" id="2675430"/>
    <lineage>
        <taxon>Bacteria</taxon>
        <taxon>Pseudomonadati</taxon>
        <taxon>Pseudomonadota</taxon>
        <taxon>Betaproteobacteria</taxon>
        <taxon>Burkholderiales</taxon>
        <taxon>Comamonadaceae</taxon>
        <taxon>Ottowia</taxon>
    </lineage>
</organism>
<dbReference type="SUPFAM" id="SSF101327">
    <property type="entry name" value="YgfB-like"/>
    <property type="match status" value="1"/>
</dbReference>
<dbReference type="SUPFAM" id="SSF103642">
    <property type="entry name" value="Sec-C motif"/>
    <property type="match status" value="1"/>
</dbReference>
<accession>A0ABW4KX08</accession>
<dbReference type="Proteomes" id="UP001597304">
    <property type="component" value="Unassembled WGS sequence"/>
</dbReference>
<dbReference type="InterPro" id="IPR036255">
    <property type="entry name" value="YgfB-like_sf"/>
</dbReference>
<dbReference type="NCBIfam" id="TIGR02292">
    <property type="entry name" value="ygfB_yecA"/>
    <property type="match status" value="1"/>
</dbReference>
<name>A0ABW4KX08_9BURK</name>
<reference evidence="3" key="1">
    <citation type="journal article" date="2019" name="Int. J. Syst. Evol. Microbiol.">
        <title>The Global Catalogue of Microorganisms (GCM) 10K type strain sequencing project: providing services to taxonomists for standard genome sequencing and annotation.</title>
        <authorList>
            <consortium name="The Broad Institute Genomics Platform"/>
            <consortium name="The Broad Institute Genome Sequencing Center for Infectious Disease"/>
            <person name="Wu L."/>
            <person name="Ma J."/>
        </authorList>
    </citation>
    <scope>NUCLEOTIDE SEQUENCE [LARGE SCALE GENOMIC DNA]</scope>
    <source>
        <strain evidence="3">LMG 29247</strain>
    </source>
</reference>
<dbReference type="PANTHER" id="PTHR33747:SF1">
    <property type="entry name" value="ADENYLATE CYCLASE-ASSOCIATED CAP C-TERMINAL DOMAIN-CONTAINING PROTEIN"/>
    <property type="match status" value="1"/>
</dbReference>